<proteinExistence type="predicted"/>
<sequence length="152" mass="17176">MEITEELRQYFAETERHREERQKHQKREFYENSCNLRLEPHFPVFILLLATVYGGSCGETSAPLRCVHLSGKAETVVFIVSLQSVKPRELGEVYGPVFRKEKDAKVTLALPSESTKLSFPSKSGSIILGQRQEKHRDAPGEKLVPSGAFTLT</sequence>
<keyword evidence="3" id="KW-1185">Reference proteome</keyword>
<protein>
    <submittedName>
        <fullName evidence="2">Uncharacterized protein</fullName>
    </submittedName>
</protein>
<dbReference type="InterPro" id="IPR034754">
    <property type="entry name" value="GEMIN8"/>
</dbReference>
<feature type="region of interest" description="Disordered" evidence="1">
    <location>
        <begin position="130"/>
        <end position="152"/>
    </location>
</feature>
<evidence type="ECO:0000313" key="2">
    <source>
        <dbReference type="EMBL" id="KAK2083110.1"/>
    </source>
</evidence>
<evidence type="ECO:0000256" key="1">
    <source>
        <dbReference type="SAM" id="MobiDB-lite"/>
    </source>
</evidence>
<dbReference type="EMBL" id="JASSZA010000023">
    <property type="protein sequence ID" value="KAK2083110.1"/>
    <property type="molecule type" value="Genomic_DNA"/>
</dbReference>
<dbReference type="Pfam" id="PF15348">
    <property type="entry name" value="GEMIN8"/>
    <property type="match status" value="1"/>
</dbReference>
<comment type="caution">
    <text evidence="2">The sequence shown here is derived from an EMBL/GenBank/DDBJ whole genome shotgun (WGS) entry which is preliminary data.</text>
</comment>
<reference evidence="2 3" key="1">
    <citation type="submission" date="2023-05" db="EMBL/GenBank/DDBJ databases">
        <title>B98-5 Cell Line De Novo Hybrid Assembly: An Optical Mapping Approach.</title>
        <authorList>
            <person name="Kananen K."/>
            <person name="Auerbach J.A."/>
            <person name="Kautto E."/>
            <person name="Blachly J.S."/>
        </authorList>
    </citation>
    <scope>NUCLEOTIDE SEQUENCE [LARGE SCALE GENOMIC DNA]</scope>
    <source>
        <strain evidence="2">B95-8</strain>
        <tissue evidence="2">Cell line</tissue>
    </source>
</reference>
<organism evidence="2 3">
    <name type="scientific">Saguinus oedipus</name>
    <name type="common">Cotton-top tamarin</name>
    <name type="synonym">Oedipomidas oedipus</name>
    <dbReference type="NCBI Taxonomy" id="9490"/>
    <lineage>
        <taxon>Eukaryota</taxon>
        <taxon>Metazoa</taxon>
        <taxon>Chordata</taxon>
        <taxon>Craniata</taxon>
        <taxon>Vertebrata</taxon>
        <taxon>Euteleostomi</taxon>
        <taxon>Mammalia</taxon>
        <taxon>Eutheria</taxon>
        <taxon>Euarchontoglires</taxon>
        <taxon>Primates</taxon>
        <taxon>Haplorrhini</taxon>
        <taxon>Platyrrhini</taxon>
        <taxon>Cebidae</taxon>
        <taxon>Callitrichinae</taxon>
        <taxon>Saguinus</taxon>
    </lineage>
</organism>
<name>A0ABQ9TEX2_SAGOE</name>
<evidence type="ECO:0000313" key="3">
    <source>
        <dbReference type="Proteomes" id="UP001266305"/>
    </source>
</evidence>
<gene>
    <name evidence="2" type="ORF">P7K49_038346</name>
</gene>
<dbReference type="Proteomes" id="UP001266305">
    <property type="component" value="Unassembled WGS sequence"/>
</dbReference>
<accession>A0ABQ9TEX2</accession>
<feature type="compositionally biased region" description="Basic and acidic residues" evidence="1">
    <location>
        <begin position="131"/>
        <end position="140"/>
    </location>
</feature>